<keyword evidence="6 8" id="KW-0472">Membrane</keyword>
<feature type="domain" description="Sodium/calcium exchanger membrane region" evidence="9">
    <location>
        <begin position="579"/>
        <end position="723"/>
    </location>
</feature>
<feature type="region of interest" description="Disordered" evidence="7">
    <location>
        <begin position="272"/>
        <end position="328"/>
    </location>
</feature>
<evidence type="ECO:0000313" key="10">
    <source>
        <dbReference type="EMBL" id="KAJ6226458.1"/>
    </source>
</evidence>
<feature type="transmembrane region" description="Helical" evidence="8">
    <location>
        <begin position="577"/>
        <end position="599"/>
    </location>
</feature>
<keyword evidence="2" id="KW-0813">Transport</keyword>
<evidence type="ECO:0000256" key="5">
    <source>
        <dbReference type="ARBA" id="ARBA00023065"/>
    </source>
</evidence>
<reference evidence="10" key="1">
    <citation type="submission" date="2022-08" db="EMBL/GenBank/DDBJ databases">
        <title>Novel sulfate-reducing endosymbionts in the free-living metamonad Anaeramoeba.</title>
        <authorList>
            <person name="Jerlstrom-Hultqvist J."/>
            <person name="Cepicka I."/>
            <person name="Gallot-Lavallee L."/>
            <person name="Salas-Leiva D."/>
            <person name="Curtis B.A."/>
            <person name="Zahonova K."/>
            <person name="Pipaliya S."/>
            <person name="Dacks J."/>
            <person name="Roger A.J."/>
        </authorList>
    </citation>
    <scope>NUCLEOTIDE SEQUENCE</scope>
    <source>
        <strain evidence="10">Schooner1</strain>
    </source>
</reference>
<evidence type="ECO:0000259" key="9">
    <source>
        <dbReference type="Pfam" id="PF01699"/>
    </source>
</evidence>
<feature type="compositionally biased region" description="Polar residues" evidence="7">
    <location>
        <begin position="315"/>
        <end position="328"/>
    </location>
</feature>
<evidence type="ECO:0000256" key="1">
    <source>
        <dbReference type="ARBA" id="ARBA00004127"/>
    </source>
</evidence>
<feature type="compositionally biased region" description="Basic residues" evidence="7">
    <location>
        <begin position="294"/>
        <end position="305"/>
    </location>
</feature>
<feature type="compositionally biased region" description="Basic residues" evidence="7">
    <location>
        <begin position="395"/>
        <end position="407"/>
    </location>
</feature>
<feature type="transmembrane region" description="Helical" evidence="8">
    <location>
        <begin position="185"/>
        <end position="204"/>
    </location>
</feature>
<keyword evidence="11" id="KW-1185">Reference proteome</keyword>
<evidence type="ECO:0000313" key="11">
    <source>
        <dbReference type="Proteomes" id="UP001150062"/>
    </source>
</evidence>
<evidence type="ECO:0000256" key="6">
    <source>
        <dbReference type="ARBA" id="ARBA00023136"/>
    </source>
</evidence>
<proteinExistence type="predicted"/>
<sequence length="730" mass="82857">MILFETCLSETLPCSESTTGNLFLLIIYSLVLGYGSKNISDGSELLIEITPPGIIGGIILPLLGTLPDSCIIIASCIFGTKEEVQHKLSVAVGTLAGSDVLLLTLPLAAGIYLGRCDIENGEAIPQRCTEFSFTKTGVTVFSQIRVIASLVIVSLISFVLVQLGFNSCPGCEGEKLEEHEEFFNFSGMVLSGLLFIGYTIYQFIETTLQSKRNKLAKEKLLQQKLLMKFSHKVEKEIQFNIISSKVRKPFGIRSEEGDLNEKQRQIGDNDHQIHHHHHHSEPERKLHSGSKSNTNKKTKQNKKIKLRSEDENTSESENFLNYNNKENLSEMSENYRNIREGKGIEGDDEGDGINRKETSDNINKNENENKNKNENETEPESEIGMEEENEMEKDKKKKRKRKNRNKKGKGEATGTQNEKGKRKGNSMKKDKTNRNHHKKIETPRTEHELVKHLFQKKKFIHDSTDDSYLKPLKLDIEMEEKKYGKTKFNKDKKNRFNLKKKIKKKYHELDDVHIEEETDESGHEKLISKDMISGESEDIELQEYDLGNESDMPTPDQFGDDNRLKVRINKRKIALKATYHLLIGTASIILFCDALVVTITKLSARIGMSPYYIAFVVAPTASNSAELFTSVIFAKKKTKNTISLVFASLYGAVIMNNTFSLAVLCGLIYYKKLIWDFTAEVISLSVVNLLLGILAIRTTTVKVFHIFWIIPLYPLSILIVYILNRTLGWD</sequence>
<dbReference type="InterPro" id="IPR004713">
    <property type="entry name" value="CaH_exchang"/>
</dbReference>
<dbReference type="Proteomes" id="UP001150062">
    <property type="component" value="Unassembled WGS sequence"/>
</dbReference>
<evidence type="ECO:0000256" key="8">
    <source>
        <dbReference type="SAM" id="Phobius"/>
    </source>
</evidence>
<feature type="compositionally biased region" description="Acidic residues" evidence="7">
    <location>
        <begin position="376"/>
        <end position="391"/>
    </location>
</feature>
<gene>
    <name evidence="10" type="ORF">M0813_10887</name>
</gene>
<protein>
    <submittedName>
        <fullName evidence="10">Sodium/calcium exchanger ncl</fullName>
    </submittedName>
</protein>
<feature type="transmembrane region" description="Helical" evidence="8">
    <location>
        <begin position="20"/>
        <end position="36"/>
    </location>
</feature>
<evidence type="ECO:0000256" key="4">
    <source>
        <dbReference type="ARBA" id="ARBA00022989"/>
    </source>
</evidence>
<dbReference type="Pfam" id="PF01699">
    <property type="entry name" value="Na_Ca_ex"/>
    <property type="match status" value="1"/>
</dbReference>
<evidence type="ECO:0000256" key="2">
    <source>
        <dbReference type="ARBA" id="ARBA00022448"/>
    </source>
</evidence>
<feature type="transmembrane region" description="Helical" evidence="8">
    <location>
        <begin position="645"/>
        <end position="671"/>
    </location>
</feature>
<comment type="subcellular location">
    <subcellularLocation>
        <location evidence="1">Endomembrane system</location>
        <topology evidence="1">Multi-pass membrane protein</topology>
    </subcellularLocation>
</comment>
<evidence type="ECO:0000256" key="7">
    <source>
        <dbReference type="SAM" id="MobiDB-lite"/>
    </source>
</evidence>
<dbReference type="EMBL" id="JAOAOG010000343">
    <property type="protein sequence ID" value="KAJ6226458.1"/>
    <property type="molecule type" value="Genomic_DNA"/>
</dbReference>
<evidence type="ECO:0000256" key="3">
    <source>
        <dbReference type="ARBA" id="ARBA00022692"/>
    </source>
</evidence>
<keyword evidence="3 8" id="KW-0812">Transmembrane</keyword>
<keyword evidence="5" id="KW-0406">Ion transport</keyword>
<dbReference type="PANTHER" id="PTHR31503">
    <property type="entry name" value="VACUOLAR CALCIUM ION TRANSPORTER"/>
    <property type="match status" value="1"/>
</dbReference>
<comment type="caution">
    <text evidence="10">The sequence shown here is derived from an EMBL/GenBank/DDBJ whole genome shotgun (WGS) entry which is preliminary data.</text>
</comment>
<feature type="transmembrane region" description="Helical" evidence="8">
    <location>
        <begin position="144"/>
        <end position="165"/>
    </location>
</feature>
<dbReference type="PANTHER" id="PTHR31503:SF36">
    <property type="entry name" value="SODIUM_CALCIUM EXCHANGER MEMBRANE REGION DOMAIN-CONTAINING PROTEIN"/>
    <property type="match status" value="1"/>
</dbReference>
<accession>A0ABQ8X453</accession>
<feature type="region of interest" description="Disordered" evidence="7">
    <location>
        <begin position="340"/>
        <end position="445"/>
    </location>
</feature>
<feature type="transmembrane region" description="Helical" evidence="8">
    <location>
        <begin position="611"/>
        <end position="633"/>
    </location>
</feature>
<feature type="compositionally biased region" description="Basic and acidic residues" evidence="7">
    <location>
        <begin position="352"/>
        <end position="375"/>
    </location>
</feature>
<dbReference type="InterPro" id="IPR004837">
    <property type="entry name" value="NaCa_Exmemb"/>
</dbReference>
<feature type="transmembrane region" description="Helical" evidence="8">
    <location>
        <begin position="677"/>
        <end position="696"/>
    </location>
</feature>
<keyword evidence="4 8" id="KW-1133">Transmembrane helix</keyword>
<name>A0ABQ8X453_9EUKA</name>
<feature type="transmembrane region" description="Helical" evidence="8">
    <location>
        <begin position="703"/>
        <end position="723"/>
    </location>
</feature>
<organism evidence="10 11">
    <name type="scientific">Anaeramoeba flamelloides</name>
    <dbReference type="NCBI Taxonomy" id="1746091"/>
    <lineage>
        <taxon>Eukaryota</taxon>
        <taxon>Metamonada</taxon>
        <taxon>Anaeramoebidae</taxon>
        <taxon>Anaeramoeba</taxon>
    </lineage>
</organism>